<keyword evidence="2" id="KW-1185">Reference proteome</keyword>
<organism evidence="1 2">
    <name type="scientific">Arctia plantaginis</name>
    <name type="common">Wood tiger moth</name>
    <name type="synonym">Phalaena plantaginis</name>
    <dbReference type="NCBI Taxonomy" id="874455"/>
    <lineage>
        <taxon>Eukaryota</taxon>
        <taxon>Metazoa</taxon>
        <taxon>Ecdysozoa</taxon>
        <taxon>Arthropoda</taxon>
        <taxon>Hexapoda</taxon>
        <taxon>Insecta</taxon>
        <taxon>Pterygota</taxon>
        <taxon>Neoptera</taxon>
        <taxon>Endopterygota</taxon>
        <taxon>Lepidoptera</taxon>
        <taxon>Glossata</taxon>
        <taxon>Ditrysia</taxon>
        <taxon>Noctuoidea</taxon>
        <taxon>Erebidae</taxon>
        <taxon>Arctiinae</taxon>
        <taxon>Arctia</taxon>
    </lineage>
</organism>
<evidence type="ECO:0000313" key="1">
    <source>
        <dbReference type="EMBL" id="CAB3252741.1"/>
    </source>
</evidence>
<gene>
    <name evidence="1" type="ORF">APLA_LOCUS13666</name>
</gene>
<sequence length="378" mass="43253">MKYFWLITAMSGSRVTVRRLLKDNFERSGEQQQNLFIQNRVDASDDYLPLTTFMHPRDATVPYVVVNNENREVLAYCYDYSDLEVDAQSGFSLLTALPNNGRRKQCVMFTTRFKYEPVLGQVPDENSILAAAETLFPGRTTVCRALRTGRLTDIRLRRQIFLFDNASVAFINEIFNDVFDVRHEDITLHLSFYSCLVYRAVKYFRYTISVLIMKSFIAGNTQMKKEILYSMYANECAFCGLVRKGILFHDISISEDETVYIASVNTQCRAGNSTEFFDFNARSCFTSHAAWVSLHIIVVYSGPSTPIPWNSHFGYVSLITTFLRVIRANLGVPVTSNSLARAYISMLKGYLREREGCIAAENAFVRGLYALEGIYFDF</sequence>
<name>A0A8S1B444_ARCPL</name>
<evidence type="ECO:0000313" key="2">
    <source>
        <dbReference type="Proteomes" id="UP000494106"/>
    </source>
</evidence>
<protein>
    <submittedName>
        <fullName evidence="1">Uncharacterized protein</fullName>
    </submittedName>
</protein>
<dbReference type="EMBL" id="CADEBC010000558">
    <property type="protein sequence ID" value="CAB3252741.1"/>
    <property type="molecule type" value="Genomic_DNA"/>
</dbReference>
<dbReference type="OrthoDB" id="7422098at2759"/>
<proteinExistence type="predicted"/>
<accession>A0A8S1B444</accession>
<comment type="caution">
    <text evidence="1">The sequence shown here is derived from an EMBL/GenBank/DDBJ whole genome shotgun (WGS) entry which is preliminary data.</text>
</comment>
<dbReference type="AlphaFoldDB" id="A0A8S1B444"/>
<dbReference type="Proteomes" id="UP000494106">
    <property type="component" value="Unassembled WGS sequence"/>
</dbReference>
<reference evidence="1 2" key="1">
    <citation type="submission" date="2020-04" db="EMBL/GenBank/DDBJ databases">
        <authorList>
            <person name="Wallbank WR R."/>
            <person name="Pardo Diaz C."/>
            <person name="Kozak K."/>
            <person name="Martin S."/>
            <person name="Jiggins C."/>
            <person name="Moest M."/>
            <person name="Warren A I."/>
            <person name="Byers J.R.P. K."/>
            <person name="Montejo-Kovacevich G."/>
            <person name="Yen C E."/>
        </authorList>
    </citation>
    <scope>NUCLEOTIDE SEQUENCE [LARGE SCALE GENOMIC DNA]</scope>
</reference>